<accession>A0A1M7UUA8</accession>
<dbReference type="RefSeq" id="WP_072774774.1">
    <property type="nucleotide sequence ID" value="NZ_FRDN01000017.1"/>
</dbReference>
<keyword evidence="2" id="KW-1185">Reference proteome</keyword>
<name>A0A1M7UUA8_9FIRM</name>
<evidence type="ECO:0000313" key="1">
    <source>
        <dbReference type="EMBL" id="SHN86572.1"/>
    </source>
</evidence>
<organism evidence="1 2">
    <name type="scientific">Desulfitobacterium chlororespirans DSM 11544</name>
    <dbReference type="NCBI Taxonomy" id="1121395"/>
    <lineage>
        <taxon>Bacteria</taxon>
        <taxon>Bacillati</taxon>
        <taxon>Bacillota</taxon>
        <taxon>Clostridia</taxon>
        <taxon>Eubacteriales</taxon>
        <taxon>Desulfitobacteriaceae</taxon>
        <taxon>Desulfitobacterium</taxon>
    </lineage>
</organism>
<protein>
    <submittedName>
        <fullName evidence="1">Uncharacterized protein</fullName>
    </submittedName>
</protein>
<sequence>MSIQTTVKLEGTLNGVKKTAVITADQHPRTIFQDKTLKELFLLNIPNPGCQDINEEMISADIDIQRQCEFGIAGFHYTGNDMQIVLRKADELARKNEKELLDEATSVVDSELPDPEELLALATMALMEGDTRKAITIAEIFDASAKIALRGEEVKDVGGKFLIAAFMLAKEMIEGKGENT</sequence>
<gene>
    <name evidence="1" type="ORF">SAMN02745215_04666</name>
</gene>
<dbReference type="EMBL" id="FRDN01000017">
    <property type="protein sequence ID" value="SHN86572.1"/>
    <property type="molecule type" value="Genomic_DNA"/>
</dbReference>
<proteinExistence type="predicted"/>
<dbReference type="STRING" id="1121395.SAMN02745215_04666"/>
<dbReference type="Proteomes" id="UP000184010">
    <property type="component" value="Unassembled WGS sequence"/>
</dbReference>
<evidence type="ECO:0000313" key="2">
    <source>
        <dbReference type="Proteomes" id="UP000184010"/>
    </source>
</evidence>
<reference evidence="2" key="1">
    <citation type="submission" date="2016-12" db="EMBL/GenBank/DDBJ databases">
        <authorList>
            <person name="Varghese N."/>
            <person name="Submissions S."/>
        </authorList>
    </citation>
    <scope>NUCLEOTIDE SEQUENCE [LARGE SCALE GENOMIC DNA]</scope>
    <source>
        <strain evidence="2">DSM 11544</strain>
    </source>
</reference>
<dbReference type="AlphaFoldDB" id="A0A1M7UUA8"/>